<dbReference type="PROSITE" id="PS51186">
    <property type="entry name" value="GNAT"/>
    <property type="match status" value="1"/>
</dbReference>
<dbReference type="AlphaFoldDB" id="A0A1H3B1Q7"/>
<accession>A0A1H3B1Q7</accession>
<dbReference type="Pfam" id="PF13302">
    <property type="entry name" value="Acetyltransf_3"/>
    <property type="match status" value="1"/>
</dbReference>
<reference evidence="3 4" key="1">
    <citation type="submission" date="2016-10" db="EMBL/GenBank/DDBJ databases">
        <authorList>
            <person name="de Groot N.N."/>
        </authorList>
    </citation>
    <scope>NUCLEOTIDE SEQUENCE [LARGE SCALE GENOMIC DNA]</scope>
    <source>
        <strain evidence="3 4">DSM 17890</strain>
    </source>
</reference>
<feature type="domain" description="N-acetyltransferase" evidence="2">
    <location>
        <begin position="25"/>
        <end position="173"/>
    </location>
</feature>
<gene>
    <name evidence="3" type="ORF">SAMN05444336_104406</name>
</gene>
<dbReference type="SUPFAM" id="SSF55729">
    <property type="entry name" value="Acyl-CoA N-acyltransferases (Nat)"/>
    <property type="match status" value="1"/>
</dbReference>
<feature type="region of interest" description="Disordered" evidence="1">
    <location>
        <begin position="168"/>
        <end position="197"/>
    </location>
</feature>
<dbReference type="STRING" id="356660.SAMN05444336_104406"/>
<organism evidence="3 4">
    <name type="scientific">Albimonas donghaensis</name>
    <dbReference type="NCBI Taxonomy" id="356660"/>
    <lineage>
        <taxon>Bacteria</taxon>
        <taxon>Pseudomonadati</taxon>
        <taxon>Pseudomonadota</taxon>
        <taxon>Alphaproteobacteria</taxon>
        <taxon>Rhodobacterales</taxon>
        <taxon>Paracoccaceae</taxon>
        <taxon>Albimonas</taxon>
    </lineage>
</organism>
<protein>
    <submittedName>
        <fullName evidence="3">Acetyltransferase (GNAT) domain-containing protein</fullName>
    </submittedName>
</protein>
<dbReference type="InterPro" id="IPR000182">
    <property type="entry name" value="GNAT_dom"/>
</dbReference>
<evidence type="ECO:0000256" key="1">
    <source>
        <dbReference type="SAM" id="MobiDB-lite"/>
    </source>
</evidence>
<sequence length="197" mass="20917">MPPSDPSPAGHVPSDARRAPHDLAPDLRLVACDAAGRPDDPLDPAPPAVAENLARAVALHADAGFRRPWTAYVAAMGVEPMGCAAFAGPPEAGRAELAFFTDPEFEGRGVAAFAAGALVAIAHAADPSVTLTARTLREDGPSTRILTRLGFDLAREVEDEEAGLAWEWELPGVAPPPRHEDDRRDHLRHGEPPREDL</sequence>
<proteinExistence type="predicted"/>
<feature type="compositionally biased region" description="Basic and acidic residues" evidence="1">
    <location>
        <begin position="177"/>
        <end position="197"/>
    </location>
</feature>
<dbReference type="RefSeq" id="WP_092682832.1">
    <property type="nucleotide sequence ID" value="NZ_FNMZ01000004.1"/>
</dbReference>
<dbReference type="Gene3D" id="3.40.630.30">
    <property type="match status" value="1"/>
</dbReference>
<name>A0A1H3B1Q7_9RHOB</name>
<dbReference type="Proteomes" id="UP000199118">
    <property type="component" value="Unassembled WGS sequence"/>
</dbReference>
<dbReference type="GO" id="GO:0016747">
    <property type="term" value="F:acyltransferase activity, transferring groups other than amino-acyl groups"/>
    <property type="evidence" value="ECO:0007669"/>
    <property type="project" value="InterPro"/>
</dbReference>
<feature type="region of interest" description="Disordered" evidence="1">
    <location>
        <begin position="1"/>
        <end position="23"/>
    </location>
</feature>
<dbReference type="OrthoDB" id="7852312at2"/>
<evidence type="ECO:0000313" key="4">
    <source>
        <dbReference type="Proteomes" id="UP000199118"/>
    </source>
</evidence>
<feature type="compositionally biased region" description="Basic and acidic residues" evidence="1">
    <location>
        <begin position="14"/>
        <end position="23"/>
    </location>
</feature>
<evidence type="ECO:0000313" key="3">
    <source>
        <dbReference type="EMBL" id="SDX35896.1"/>
    </source>
</evidence>
<dbReference type="EMBL" id="FNMZ01000004">
    <property type="protein sequence ID" value="SDX35896.1"/>
    <property type="molecule type" value="Genomic_DNA"/>
</dbReference>
<evidence type="ECO:0000259" key="2">
    <source>
        <dbReference type="PROSITE" id="PS51186"/>
    </source>
</evidence>
<keyword evidence="3" id="KW-0808">Transferase</keyword>
<keyword evidence="4" id="KW-1185">Reference proteome</keyword>
<dbReference type="InterPro" id="IPR016181">
    <property type="entry name" value="Acyl_CoA_acyltransferase"/>
</dbReference>